<dbReference type="PANTHER" id="PTHR22789">
    <property type="entry name" value="FUCULOSE PHOSPHATE ALDOLASE"/>
    <property type="match status" value="1"/>
</dbReference>
<dbReference type="InterPro" id="IPR036409">
    <property type="entry name" value="Aldolase_II/adducin_N_sf"/>
</dbReference>
<dbReference type="GO" id="GO:0046872">
    <property type="term" value="F:metal ion binding"/>
    <property type="evidence" value="ECO:0007669"/>
    <property type="project" value="UniProtKB-KW"/>
</dbReference>
<keyword evidence="2" id="KW-0456">Lyase</keyword>
<feature type="domain" description="Class II aldolase/adducin N-terminal" evidence="3">
    <location>
        <begin position="17"/>
        <end position="194"/>
    </location>
</feature>
<evidence type="ECO:0000256" key="2">
    <source>
        <dbReference type="ARBA" id="ARBA00023239"/>
    </source>
</evidence>
<comment type="caution">
    <text evidence="4">The sequence shown here is derived from an EMBL/GenBank/DDBJ whole genome shotgun (WGS) entry which is preliminary data.</text>
</comment>
<dbReference type="STRING" id="1156395.DBT_2229"/>
<evidence type="ECO:0000313" key="4">
    <source>
        <dbReference type="EMBL" id="OCC14356.1"/>
    </source>
</evidence>
<dbReference type="InterPro" id="IPR001303">
    <property type="entry name" value="Aldolase_II/adducin_N"/>
</dbReference>
<name>A0A1B9F347_9BACT</name>
<dbReference type="EMBL" id="MAGO01000013">
    <property type="protein sequence ID" value="OCC14356.1"/>
    <property type="molecule type" value="Genomic_DNA"/>
</dbReference>
<gene>
    <name evidence="4" type="ORF">DBT_2229</name>
</gene>
<dbReference type="GO" id="GO:0019323">
    <property type="term" value="P:pentose catabolic process"/>
    <property type="evidence" value="ECO:0007669"/>
    <property type="project" value="TreeGrafter"/>
</dbReference>
<dbReference type="PANTHER" id="PTHR22789:SF0">
    <property type="entry name" value="3-OXO-TETRONATE 4-PHOSPHATE DECARBOXYLASE-RELATED"/>
    <property type="match status" value="1"/>
</dbReference>
<dbReference type="Proteomes" id="UP000093080">
    <property type="component" value="Unassembled WGS sequence"/>
</dbReference>
<dbReference type="OrthoDB" id="5291399at2"/>
<reference evidence="4 5" key="1">
    <citation type="submission" date="2016-06" db="EMBL/GenBank/DDBJ databases">
        <title>Respiratory ammonification of nitrate coupled to the oxidation of elemental sulfur in deep-sea autotrophic thermophilic bacteria.</title>
        <authorList>
            <person name="Slobodkina G.B."/>
            <person name="Mardanov A.V."/>
            <person name="Ravin N.V."/>
            <person name="Frolova A.A."/>
            <person name="Viryasiv M.B."/>
            <person name="Chernyh N.A."/>
            <person name="Bonch-Osmolovskaya E.A."/>
            <person name="Slobodkin A.I."/>
        </authorList>
    </citation>
    <scope>NUCLEOTIDE SEQUENCE [LARGE SCALE GENOMIC DNA]</scope>
    <source>
        <strain evidence="4 5">S69</strain>
    </source>
</reference>
<accession>A0A1B9F347</accession>
<dbReference type="SMART" id="SM01007">
    <property type="entry name" value="Aldolase_II"/>
    <property type="match status" value="1"/>
</dbReference>
<keyword evidence="1" id="KW-0479">Metal-binding</keyword>
<dbReference type="Pfam" id="PF00596">
    <property type="entry name" value="Aldolase_II"/>
    <property type="match status" value="1"/>
</dbReference>
<dbReference type="SUPFAM" id="SSF53639">
    <property type="entry name" value="AraD/HMP-PK domain-like"/>
    <property type="match status" value="1"/>
</dbReference>
<evidence type="ECO:0000256" key="1">
    <source>
        <dbReference type="ARBA" id="ARBA00022723"/>
    </source>
</evidence>
<dbReference type="GO" id="GO:0005829">
    <property type="term" value="C:cytosol"/>
    <property type="evidence" value="ECO:0007669"/>
    <property type="project" value="TreeGrafter"/>
</dbReference>
<keyword evidence="5" id="KW-1185">Reference proteome</keyword>
<dbReference type="GO" id="GO:0016832">
    <property type="term" value="F:aldehyde-lyase activity"/>
    <property type="evidence" value="ECO:0007669"/>
    <property type="project" value="TreeGrafter"/>
</dbReference>
<dbReference type="InterPro" id="IPR050197">
    <property type="entry name" value="Aldolase_class_II_sugar_metab"/>
</dbReference>
<evidence type="ECO:0000313" key="5">
    <source>
        <dbReference type="Proteomes" id="UP000093080"/>
    </source>
</evidence>
<dbReference type="Gene3D" id="3.40.225.10">
    <property type="entry name" value="Class II aldolase/adducin N-terminal domain"/>
    <property type="match status" value="1"/>
</dbReference>
<protein>
    <submittedName>
        <fullName evidence="4">Ribulose-5-phosphate 4-epimerase</fullName>
    </submittedName>
</protein>
<proteinExistence type="predicted"/>
<dbReference type="AlphaFoldDB" id="A0A1B9F347"/>
<organism evidence="4 5">
    <name type="scientific">Dissulfuribacter thermophilus</name>
    <dbReference type="NCBI Taxonomy" id="1156395"/>
    <lineage>
        <taxon>Bacteria</taxon>
        <taxon>Pseudomonadati</taxon>
        <taxon>Thermodesulfobacteriota</taxon>
        <taxon>Dissulfuribacteria</taxon>
        <taxon>Dissulfuribacterales</taxon>
        <taxon>Dissulfuribacteraceae</taxon>
        <taxon>Dissulfuribacter</taxon>
    </lineage>
</organism>
<sequence>MKVFRFLREMDYISVRKKICKISQLLYHRGLISGGDGNVSIRIKGVDRIIVTPSGYHKGLMEPNDLVVVDHEGRVLSGPKPTSELELHLRVYERRPDVFGIVHAHPPWTTALYLAGKEVNDPPILTEAHEVIGKVSVIPYAAPGSKDLADKVADALMDSRVCVLMNHGVVTCGCDLMEAFMLMESLENCSKVTVFTHLLGGPQSFISIPESPSKK</sequence>
<evidence type="ECO:0000259" key="3">
    <source>
        <dbReference type="SMART" id="SM01007"/>
    </source>
</evidence>